<sequence length="205" mass="23027">MTGFLTVRSAVEEIKMVAPLAVFPRVMLPFFLSVASSPVSEGSRRLENLWDRRPIRGSHFVVLTLRLFDGASQKSAGRHGHPSWQMEWAGFVSEASNGEGVSYSPQCQRRSGGTRQCWRKPCSRQPCERAPPAHEKDGRRRRKERVSEAPGIGPTPNHERVMTTVGRQCVNRPIGTTEGRWPISEMRCEGDPSAVLRDMPHVWPV</sequence>
<organism evidence="2 3">
    <name type="scientific">Corynespora cassiicola Philippines</name>
    <dbReference type="NCBI Taxonomy" id="1448308"/>
    <lineage>
        <taxon>Eukaryota</taxon>
        <taxon>Fungi</taxon>
        <taxon>Dikarya</taxon>
        <taxon>Ascomycota</taxon>
        <taxon>Pezizomycotina</taxon>
        <taxon>Dothideomycetes</taxon>
        <taxon>Pleosporomycetidae</taxon>
        <taxon>Pleosporales</taxon>
        <taxon>Corynesporascaceae</taxon>
        <taxon>Corynespora</taxon>
    </lineage>
</organism>
<accession>A0A2T2NSM8</accession>
<dbReference type="EMBL" id="KZ678134">
    <property type="protein sequence ID" value="PSN68379.1"/>
    <property type="molecule type" value="Genomic_DNA"/>
</dbReference>
<gene>
    <name evidence="2" type="ORF">BS50DRAFT_362224</name>
</gene>
<reference evidence="2 3" key="1">
    <citation type="journal article" date="2018" name="Front. Microbiol.">
        <title>Genome-Wide Analysis of Corynespora cassiicola Leaf Fall Disease Putative Effectors.</title>
        <authorList>
            <person name="Lopez D."/>
            <person name="Ribeiro S."/>
            <person name="Label P."/>
            <person name="Fumanal B."/>
            <person name="Venisse J.S."/>
            <person name="Kohler A."/>
            <person name="de Oliveira R.R."/>
            <person name="Labutti K."/>
            <person name="Lipzen A."/>
            <person name="Lail K."/>
            <person name="Bauer D."/>
            <person name="Ohm R.A."/>
            <person name="Barry K.W."/>
            <person name="Spatafora J."/>
            <person name="Grigoriev I.V."/>
            <person name="Martin F.M."/>
            <person name="Pujade-Renaud V."/>
        </authorList>
    </citation>
    <scope>NUCLEOTIDE SEQUENCE [LARGE SCALE GENOMIC DNA]</scope>
    <source>
        <strain evidence="2 3">Philippines</strain>
    </source>
</reference>
<dbReference type="AlphaFoldDB" id="A0A2T2NSM8"/>
<feature type="compositionally biased region" description="Polar residues" evidence="1">
    <location>
        <begin position="103"/>
        <end position="114"/>
    </location>
</feature>
<protein>
    <submittedName>
        <fullName evidence="2">Uncharacterized protein</fullName>
    </submittedName>
</protein>
<evidence type="ECO:0000256" key="1">
    <source>
        <dbReference type="SAM" id="MobiDB-lite"/>
    </source>
</evidence>
<dbReference type="Proteomes" id="UP000240883">
    <property type="component" value="Unassembled WGS sequence"/>
</dbReference>
<proteinExistence type="predicted"/>
<keyword evidence="3" id="KW-1185">Reference proteome</keyword>
<evidence type="ECO:0000313" key="3">
    <source>
        <dbReference type="Proteomes" id="UP000240883"/>
    </source>
</evidence>
<name>A0A2T2NSM8_CORCC</name>
<feature type="region of interest" description="Disordered" evidence="1">
    <location>
        <begin position="103"/>
        <end position="162"/>
    </location>
</feature>
<evidence type="ECO:0000313" key="2">
    <source>
        <dbReference type="EMBL" id="PSN68379.1"/>
    </source>
</evidence>